<proteinExistence type="predicted"/>
<evidence type="ECO:0000313" key="2">
    <source>
        <dbReference type="EMBL" id="EYB88333.1"/>
    </source>
</evidence>
<feature type="region of interest" description="Disordered" evidence="1">
    <location>
        <begin position="44"/>
        <end position="73"/>
    </location>
</feature>
<evidence type="ECO:0000256" key="1">
    <source>
        <dbReference type="SAM" id="MobiDB-lite"/>
    </source>
</evidence>
<dbReference type="AlphaFoldDB" id="A0A016SCC1"/>
<reference evidence="3" key="1">
    <citation type="journal article" date="2015" name="Nat. Genet.">
        <title>The genome and transcriptome of the zoonotic hookworm Ancylostoma ceylanicum identify infection-specific gene families.</title>
        <authorList>
            <person name="Schwarz E.M."/>
            <person name="Hu Y."/>
            <person name="Antoshechkin I."/>
            <person name="Miller M.M."/>
            <person name="Sternberg P.W."/>
            <person name="Aroian R.V."/>
        </authorList>
    </citation>
    <scope>NUCLEOTIDE SEQUENCE</scope>
    <source>
        <strain evidence="3">HY135</strain>
    </source>
</reference>
<keyword evidence="3" id="KW-1185">Reference proteome</keyword>
<dbReference type="EMBL" id="JARK01001584">
    <property type="protein sequence ID" value="EYB88333.1"/>
    <property type="molecule type" value="Genomic_DNA"/>
</dbReference>
<accession>A0A016SCC1</accession>
<dbReference type="Proteomes" id="UP000024635">
    <property type="component" value="Unassembled WGS sequence"/>
</dbReference>
<feature type="compositionally biased region" description="Basic and acidic residues" evidence="1">
    <location>
        <begin position="52"/>
        <end position="70"/>
    </location>
</feature>
<comment type="caution">
    <text evidence="2">The sequence shown here is derived from an EMBL/GenBank/DDBJ whole genome shotgun (WGS) entry which is preliminary data.</text>
</comment>
<protein>
    <submittedName>
        <fullName evidence="2">Uncharacterized protein</fullName>
    </submittedName>
</protein>
<name>A0A016SCC1_9BILA</name>
<sequence length="100" mass="11192">MMTWIAGKRGSSTAWADSSFRIDDSSNKRAMDRHNMARMQGWQALGDTSGRGPDELPSHTRLDTQREAKTQRAPPACLRGVYACLHATRIHVQERPRNGA</sequence>
<evidence type="ECO:0000313" key="3">
    <source>
        <dbReference type="Proteomes" id="UP000024635"/>
    </source>
</evidence>
<organism evidence="2 3">
    <name type="scientific">Ancylostoma ceylanicum</name>
    <dbReference type="NCBI Taxonomy" id="53326"/>
    <lineage>
        <taxon>Eukaryota</taxon>
        <taxon>Metazoa</taxon>
        <taxon>Ecdysozoa</taxon>
        <taxon>Nematoda</taxon>
        <taxon>Chromadorea</taxon>
        <taxon>Rhabditida</taxon>
        <taxon>Rhabditina</taxon>
        <taxon>Rhabditomorpha</taxon>
        <taxon>Strongyloidea</taxon>
        <taxon>Ancylostomatidae</taxon>
        <taxon>Ancylostomatinae</taxon>
        <taxon>Ancylostoma</taxon>
    </lineage>
</organism>
<gene>
    <name evidence="2" type="primary">Acey_s0248.g100</name>
    <name evidence="2" type="ORF">Y032_0248g100</name>
</gene>